<evidence type="ECO:0008006" key="4">
    <source>
        <dbReference type="Google" id="ProtNLM"/>
    </source>
</evidence>
<feature type="transmembrane region" description="Helical" evidence="1">
    <location>
        <begin position="72"/>
        <end position="93"/>
    </location>
</feature>
<keyword evidence="1" id="KW-0812">Transmembrane</keyword>
<feature type="transmembrane region" description="Helical" evidence="1">
    <location>
        <begin position="114"/>
        <end position="134"/>
    </location>
</feature>
<dbReference type="InterPro" id="IPR018723">
    <property type="entry name" value="DUF2254_membrane"/>
</dbReference>
<dbReference type="RefSeq" id="WP_099151608.1">
    <property type="nucleotide sequence ID" value="NZ_PDUD01000023.1"/>
</dbReference>
<name>A0A2D0N960_FLAN2</name>
<feature type="transmembrane region" description="Helical" evidence="1">
    <location>
        <begin position="20"/>
        <end position="41"/>
    </location>
</feature>
<accession>A0A2D0N960</accession>
<reference evidence="2 3" key="1">
    <citation type="submission" date="2017-10" db="EMBL/GenBank/DDBJ databases">
        <title>The draft genome sequence of Lewinella nigricans NBRC 102662.</title>
        <authorList>
            <person name="Wang K."/>
        </authorList>
    </citation>
    <scope>NUCLEOTIDE SEQUENCE [LARGE SCALE GENOMIC DNA]</scope>
    <source>
        <strain evidence="2 3">NBRC 102662</strain>
    </source>
</reference>
<evidence type="ECO:0000313" key="3">
    <source>
        <dbReference type="Proteomes" id="UP000223913"/>
    </source>
</evidence>
<dbReference type="AlphaFoldDB" id="A0A2D0N960"/>
<gene>
    <name evidence="2" type="ORF">CRP01_18730</name>
</gene>
<dbReference type="OrthoDB" id="2955631at2"/>
<sequence>MLTKLKNQLLQSYHNIRNSIGAYPALIALVFSLAAGILLTVETPELTEEIKQKAGLLIIDNADTARSLLSTLIGGVISLTVFSFSMVMILLNQASSNYSPRLLPGLISYKPHQFVLGFYIGTILFNILCLINILPGENPYQIPGFTVLIAILLGPVCLALFVFFIHSISQSIQINNILQRLYRDTLGSLERLENKMKENHPSEDPMGEDRQWFPLYSQRYGHLMNISESDLVHLAKTQEMEFALTHPRGMAVLKGEVVLYSSKELDETTRETVFRFLHFGNQEIIEENFLFGFKQLTEILLRAMSPGINDPGTAMDALDYLTELIGKRMDMGNYLSVMDDDENPRLYLKIVPFEDLVYYCFSAIRTYIAHDPVLVQKMFSALSHLQQKEGAGSWYTTVLQRERDALWDDAQKNIENAHDLERIRTYLK</sequence>
<dbReference type="Proteomes" id="UP000223913">
    <property type="component" value="Unassembled WGS sequence"/>
</dbReference>
<organism evidence="2 3">
    <name type="scientific">Flavilitoribacter nigricans (strain ATCC 23147 / DSM 23189 / NBRC 102662 / NCIMB 1420 / SS-2)</name>
    <name type="common">Lewinella nigricans</name>
    <dbReference type="NCBI Taxonomy" id="1122177"/>
    <lineage>
        <taxon>Bacteria</taxon>
        <taxon>Pseudomonadati</taxon>
        <taxon>Bacteroidota</taxon>
        <taxon>Saprospiria</taxon>
        <taxon>Saprospirales</taxon>
        <taxon>Lewinellaceae</taxon>
        <taxon>Flavilitoribacter</taxon>
    </lineage>
</organism>
<proteinExistence type="predicted"/>
<keyword evidence="1" id="KW-0472">Membrane</keyword>
<protein>
    <recommendedName>
        <fullName evidence="4">DUF2254 domain-containing protein</fullName>
    </recommendedName>
</protein>
<keyword evidence="1" id="KW-1133">Transmembrane helix</keyword>
<comment type="caution">
    <text evidence="2">The sequence shown here is derived from an EMBL/GenBank/DDBJ whole genome shotgun (WGS) entry which is preliminary data.</text>
</comment>
<feature type="transmembrane region" description="Helical" evidence="1">
    <location>
        <begin position="140"/>
        <end position="165"/>
    </location>
</feature>
<dbReference type="Pfam" id="PF10011">
    <property type="entry name" value="DUF2254"/>
    <property type="match status" value="1"/>
</dbReference>
<evidence type="ECO:0000313" key="2">
    <source>
        <dbReference type="EMBL" id="PHN05061.1"/>
    </source>
</evidence>
<keyword evidence="3" id="KW-1185">Reference proteome</keyword>
<dbReference type="EMBL" id="PDUD01000023">
    <property type="protein sequence ID" value="PHN05061.1"/>
    <property type="molecule type" value="Genomic_DNA"/>
</dbReference>
<evidence type="ECO:0000256" key="1">
    <source>
        <dbReference type="SAM" id="Phobius"/>
    </source>
</evidence>